<evidence type="ECO:0000259" key="6">
    <source>
        <dbReference type="PROSITE" id="PS50893"/>
    </source>
</evidence>
<evidence type="ECO:0000256" key="2">
    <source>
        <dbReference type="ARBA" id="ARBA00022737"/>
    </source>
</evidence>
<dbReference type="Pfam" id="PF12848">
    <property type="entry name" value="ABC_tran_Xtn"/>
    <property type="match status" value="1"/>
</dbReference>
<dbReference type="GO" id="GO:0016887">
    <property type="term" value="F:ATP hydrolysis activity"/>
    <property type="evidence" value="ECO:0007669"/>
    <property type="project" value="InterPro"/>
</dbReference>
<dbReference type="FunFam" id="3.40.50.300:FF:000011">
    <property type="entry name" value="Putative ABC transporter ATP-binding component"/>
    <property type="match status" value="1"/>
</dbReference>
<dbReference type="OrthoDB" id="2110130at2759"/>
<dbReference type="PANTHER" id="PTHR19211">
    <property type="entry name" value="ATP-BINDING TRANSPORT PROTEIN-RELATED"/>
    <property type="match status" value="1"/>
</dbReference>
<gene>
    <name evidence="7" type="ORF">PHISCL_10054</name>
</gene>
<accession>A0A3A2Z3J8</accession>
<comment type="subcellular location">
    <subcellularLocation>
        <location evidence="1">Membrane</location>
        <topology evidence="1">Multi-pass membrane protein</topology>
    </subcellularLocation>
</comment>
<dbReference type="PANTHER" id="PTHR19211:SF135">
    <property type="entry name" value="ATPASE, PUTATIVE (AFU_ORTHOLOGUE AFUA_1G16440)-RELATED"/>
    <property type="match status" value="1"/>
</dbReference>
<dbReference type="GO" id="GO:0005524">
    <property type="term" value="F:ATP binding"/>
    <property type="evidence" value="ECO:0007669"/>
    <property type="project" value="UniProtKB-KW"/>
</dbReference>
<dbReference type="STRING" id="2070753.A0A3A2Z3J8"/>
<keyword evidence="3" id="KW-0547">Nucleotide-binding</keyword>
<dbReference type="InterPro" id="IPR027417">
    <property type="entry name" value="P-loop_NTPase"/>
</dbReference>
<feature type="region of interest" description="Disordered" evidence="5">
    <location>
        <begin position="36"/>
        <end position="60"/>
    </location>
</feature>
<organism evidence="7 8">
    <name type="scientific">Aspergillus sclerotialis</name>
    <dbReference type="NCBI Taxonomy" id="2070753"/>
    <lineage>
        <taxon>Eukaryota</taxon>
        <taxon>Fungi</taxon>
        <taxon>Dikarya</taxon>
        <taxon>Ascomycota</taxon>
        <taxon>Pezizomycotina</taxon>
        <taxon>Eurotiomycetes</taxon>
        <taxon>Eurotiomycetidae</taxon>
        <taxon>Eurotiales</taxon>
        <taxon>Aspergillaceae</taxon>
        <taxon>Aspergillus</taxon>
        <taxon>Aspergillus subgen. Polypaecilum</taxon>
    </lineage>
</organism>
<dbReference type="GO" id="GO:0016020">
    <property type="term" value="C:membrane"/>
    <property type="evidence" value="ECO:0007669"/>
    <property type="project" value="UniProtKB-SubCell"/>
</dbReference>
<name>A0A3A2Z3J8_9EURO</name>
<dbReference type="EMBL" id="MVGC01000814">
    <property type="protein sequence ID" value="RJE17609.1"/>
    <property type="molecule type" value="Genomic_DNA"/>
</dbReference>
<dbReference type="InterPro" id="IPR050611">
    <property type="entry name" value="ABCF"/>
</dbReference>
<dbReference type="PROSITE" id="PS50893">
    <property type="entry name" value="ABC_TRANSPORTER_2"/>
    <property type="match status" value="2"/>
</dbReference>
<keyword evidence="2" id="KW-0677">Repeat</keyword>
<keyword evidence="8" id="KW-1185">Reference proteome</keyword>
<dbReference type="InterPro" id="IPR017871">
    <property type="entry name" value="ABC_transporter-like_CS"/>
</dbReference>
<comment type="caution">
    <text evidence="7">The sequence shown here is derived from an EMBL/GenBank/DDBJ whole genome shotgun (WGS) entry which is preliminary data.</text>
</comment>
<sequence length="735" mass="82177">MRQAHIIATCKQTRFHLLDDKAASEIDVEGLNIIVKAPSAPDDPSKPKQRGKSKPKAEGKELITDAHLRLKAGVHYGLIGRNGTGKSTLLKAMAEKLIPGIPHPTRIAILQQSDNEVNEEGTEEVENVKNKTVLDYVMSGDGSRNEIMRKVAFLSKSFETDEPLQPVRAIRKIRHGQSENQLFLAHKNASLKSGARGFQARKDLKAAEANLQAALESLEQPKEDIDAEAVKTDTQDAMEMLHDLQSQLEAIKLTDIEHQARQVLIGLGFKESAFSKPFLTLSGGWRMRCMLASILIQNPDVMILDEPTNFLDLLGVVWLENYLQRLRESSETTIVLVSHDRDFVNAVCEEIVILRDQKFTYFRGNLSAYEKDFEARKLYWGRMKEAQERQIAHMEATIRDNIKIGKKTNDDNKLRMAKSRQKKVDDRMGVQVSATGGRFKLNRDLAGWHTSNRAEIEVPTDEKGSTMVFPAATELRFPGPLASLESVTFRYKANEQPTLSDIDFVIHMGDRVGIMGLNGSGKSTLIKLLAGEMLPSKGKATTHSRLKIGYYSQHSIDELQEQCRNDPETTALGMMMKEVDGAFSEGELRGLLASMGLQGRTASDVPIAKLSGGQLVRLAIARTVWSSPQLLILDEISTHLDFHTVTALATALSSFNGAILLVSHDRFLVRSVVEGKRDAEYKLDDDFEGVEEEEDETQSRRRTVYVLKSGRLQEQQNGVEQFEQSLVKRVQKMLS</sequence>
<evidence type="ECO:0000313" key="8">
    <source>
        <dbReference type="Proteomes" id="UP000266188"/>
    </source>
</evidence>
<feature type="domain" description="ABC transporter" evidence="6">
    <location>
        <begin position="45"/>
        <end position="381"/>
    </location>
</feature>
<dbReference type="PROSITE" id="PS00211">
    <property type="entry name" value="ABC_TRANSPORTER_1"/>
    <property type="match status" value="1"/>
</dbReference>
<dbReference type="FunFam" id="3.40.50.300:FF:003119">
    <property type="entry name" value="ABC ATPase, putative (AFU_orthologue AFUA_1G16440)"/>
    <property type="match status" value="1"/>
</dbReference>
<reference evidence="8" key="1">
    <citation type="submission" date="2017-02" db="EMBL/GenBank/DDBJ databases">
        <authorList>
            <person name="Tafer H."/>
            <person name="Lopandic K."/>
        </authorList>
    </citation>
    <scope>NUCLEOTIDE SEQUENCE [LARGE SCALE GENOMIC DNA]</scope>
    <source>
        <strain evidence="8">CBS 366.77</strain>
    </source>
</reference>
<dbReference type="InterPro" id="IPR003439">
    <property type="entry name" value="ABC_transporter-like_ATP-bd"/>
</dbReference>
<feature type="domain" description="ABC transporter" evidence="6">
    <location>
        <begin position="482"/>
        <end position="734"/>
    </location>
</feature>
<evidence type="ECO:0000256" key="5">
    <source>
        <dbReference type="SAM" id="MobiDB-lite"/>
    </source>
</evidence>
<dbReference type="Proteomes" id="UP000266188">
    <property type="component" value="Unassembled WGS sequence"/>
</dbReference>
<dbReference type="SMART" id="SM00382">
    <property type="entry name" value="AAA"/>
    <property type="match status" value="2"/>
</dbReference>
<dbReference type="Pfam" id="PF00005">
    <property type="entry name" value="ABC_tran"/>
    <property type="match status" value="2"/>
</dbReference>
<keyword evidence="4" id="KW-0067">ATP-binding</keyword>
<evidence type="ECO:0000256" key="1">
    <source>
        <dbReference type="ARBA" id="ARBA00004141"/>
    </source>
</evidence>
<dbReference type="Gene3D" id="3.40.50.300">
    <property type="entry name" value="P-loop containing nucleotide triphosphate hydrolases"/>
    <property type="match status" value="2"/>
</dbReference>
<evidence type="ECO:0000256" key="3">
    <source>
        <dbReference type="ARBA" id="ARBA00022741"/>
    </source>
</evidence>
<dbReference type="CDD" id="cd03221">
    <property type="entry name" value="ABCF_EF-3"/>
    <property type="match status" value="1"/>
</dbReference>
<evidence type="ECO:0000256" key="4">
    <source>
        <dbReference type="ARBA" id="ARBA00022840"/>
    </source>
</evidence>
<dbReference type="SUPFAM" id="SSF52540">
    <property type="entry name" value="P-loop containing nucleoside triphosphate hydrolases"/>
    <property type="match status" value="2"/>
</dbReference>
<dbReference type="AlphaFoldDB" id="A0A3A2Z3J8"/>
<dbReference type="InterPro" id="IPR032781">
    <property type="entry name" value="ABC_tran_Xtn"/>
</dbReference>
<proteinExistence type="predicted"/>
<protein>
    <submittedName>
        <fullName evidence="7">ABC transporter</fullName>
    </submittedName>
</protein>
<evidence type="ECO:0000313" key="7">
    <source>
        <dbReference type="EMBL" id="RJE17609.1"/>
    </source>
</evidence>
<dbReference type="InterPro" id="IPR003593">
    <property type="entry name" value="AAA+_ATPase"/>
</dbReference>